<keyword evidence="5 9" id="KW-0812">Transmembrane</keyword>
<feature type="domain" description="RCK C-terminal" evidence="10">
    <location>
        <begin position="404"/>
        <end position="485"/>
    </location>
</feature>
<dbReference type="Proteomes" id="UP000000603">
    <property type="component" value="Chromosome"/>
</dbReference>
<feature type="transmembrane region" description="Helical" evidence="9">
    <location>
        <begin position="303"/>
        <end position="329"/>
    </location>
</feature>
<dbReference type="PANTHER" id="PTHR32507">
    <property type="entry name" value="NA(+)/H(+) ANTIPORTER 1"/>
    <property type="match status" value="1"/>
</dbReference>
<feature type="transmembrane region" description="Helical" evidence="9">
    <location>
        <begin position="274"/>
        <end position="291"/>
    </location>
</feature>
<dbReference type="GO" id="GO:0008324">
    <property type="term" value="F:monoatomic cation transmembrane transporter activity"/>
    <property type="evidence" value="ECO:0007669"/>
    <property type="project" value="InterPro"/>
</dbReference>
<dbReference type="RefSeq" id="WP_002519718.1">
    <property type="nucleotide sequence ID" value="NC_006085.1"/>
</dbReference>
<dbReference type="Pfam" id="PF00999">
    <property type="entry name" value="Na_H_Exchanger"/>
    <property type="match status" value="1"/>
</dbReference>
<dbReference type="GO" id="GO:0006813">
    <property type="term" value="P:potassium ion transport"/>
    <property type="evidence" value="ECO:0007669"/>
    <property type="project" value="InterPro"/>
</dbReference>
<reference evidence="11 12" key="1">
    <citation type="journal article" date="2004" name="Science">
        <title>The complete genome sequence of Propionibacterium acnes, a commensal of human skin.</title>
        <authorList>
            <person name="Bruggemann H."/>
            <person name="Henne A."/>
            <person name="Hoster F."/>
            <person name="Liesegang H."/>
            <person name="Wiezer A."/>
            <person name="Strittmatter A."/>
            <person name="Hujer S."/>
            <person name="Durre P."/>
            <person name="Gottschalk G."/>
        </authorList>
    </citation>
    <scope>NUCLEOTIDE SEQUENCE [LARGE SCALE GENOMIC DNA]</scope>
    <source>
        <strain evidence="12">DSM 16379 / KPA171202</strain>
    </source>
</reference>
<gene>
    <name evidence="11" type="ordered locus">PPA2179</name>
</gene>
<dbReference type="EnsemblBacteria" id="AAT83885">
    <property type="protein sequence ID" value="AAT83885"/>
    <property type="gene ID" value="PPA2179"/>
</dbReference>
<name>Q6A5S8_CUTAK</name>
<keyword evidence="6 9" id="KW-1133">Transmembrane helix</keyword>
<dbReference type="InterPro" id="IPR038770">
    <property type="entry name" value="Na+/solute_symporter_sf"/>
</dbReference>
<comment type="subcellular location">
    <subcellularLocation>
        <location evidence="1">Cell membrane</location>
        <topology evidence="1">Multi-pass membrane protein</topology>
    </subcellularLocation>
</comment>
<keyword evidence="7" id="KW-0406">Ion transport</keyword>
<evidence type="ECO:0000256" key="7">
    <source>
        <dbReference type="ARBA" id="ARBA00023065"/>
    </source>
</evidence>
<evidence type="ECO:0000256" key="4">
    <source>
        <dbReference type="ARBA" id="ARBA00022475"/>
    </source>
</evidence>
<evidence type="ECO:0000256" key="6">
    <source>
        <dbReference type="ARBA" id="ARBA00022989"/>
    </source>
</evidence>
<evidence type="ECO:0000256" key="1">
    <source>
        <dbReference type="ARBA" id="ARBA00004651"/>
    </source>
</evidence>
<dbReference type="AlphaFoldDB" id="Q6A5S8"/>
<dbReference type="GO" id="GO:1902600">
    <property type="term" value="P:proton transmembrane transport"/>
    <property type="evidence" value="ECO:0007669"/>
    <property type="project" value="InterPro"/>
</dbReference>
<dbReference type="GO" id="GO:0005886">
    <property type="term" value="C:plasma membrane"/>
    <property type="evidence" value="ECO:0007669"/>
    <property type="project" value="UniProtKB-SubCell"/>
</dbReference>
<dbReference type="eggNOG" id="COG3263">
    <property type="taxonomic scope" value="Bacteria"/>
</dbReference>
<evidence type="ECO:0000256" key="8">
    <source>
        <dbReference type="ARBA" id="ARBA00023136"/>
    </source>
</evidence>
<evidence type="ECO:0000313" key="12">
    <source>
        <dbReference type="Proteomes" id="UP000000603"/>
    </source>
</evidence>
<keyword evidence="3" id="KW-0050">Antiport</keyword>
<dbReference type="SUPFAM" id="SSF116726">
    <property type="entry name" value="TrkA C-terminal domain-like"/>
    <property type="match status" value="1"/>
</dbReference>
<feature type="transmembrane region" description="Helical" evidence="9">
    <location>
        <begin position="335"/>
        <end position="353"/>
    </location>
</feature>
<accession>Q6A5S8</accession>
<sequence>MEVMQPADLALFLGAVVVLLAAFAARIGTRLGLPALLLFLLVGMLLGPIGFGINFNDLAGAHAIGFAALVLVLAEGGLSTNWKDIRPALAPAALLATVGVGVCFGVMTLLGHYVLGLHWSVAALLGAATAPTDSAAVFSVLRGVSLPNHLRSVLEAESGLNDAPTVLVVIALTGVATGESNAGVLPLLGSIAVQLIGGILVGLLVGWVAGKVSRRITLPSGNLYAIAAMAWAVTAYGTGAWIGVSGFSAVYIAAVVIGNGDLPYQHTTRSFSEGIAWICQIGLFVMLGLLANPDRLTWGSVGVGIAAGLLLTLVARPVAVAACTIWFGFERNERLFMSWAGLRGAVPIILATIPMASNMDRADKFFDVILVLVVVFTCIQAPTLPAAADILGVVDPQMAKDVSIEVAPLDEIAADLLQADVPKGSRLAGVTIRELRLPRNCVVSLIIRGDRSFTPHAGTVLEQGDELLIVVPQGKRRTVAERLIEISRGGRLARWHGLRVQTAD</sequence>
<evidence type="ECO:0000256" key="9">
    <source>
        <dbReference type="SAM" id="Phobius"/>
    </source>
</evidence>
<feature type="transmembrane region" description="Helical" evidence="9">
    <location>
        <begin position="63"/>
        <end position="82"/>
    </location>
</feature>
<feature type="transmembrane region" description="Helical" evidence="9">
    <location>
        <begin position="365"/>
        <end position="388"/>
    </location>
</feature>
<organism evidence="11 12">
    <name type="scientific">Cutibacterium acnes (strain DSM 16379 / KPA171202)</name>
    <name type="common">Propionibacterium acnes</name>
    <dbReference type="NCBI Taxonomy" id="267747"/>
    <lineage>
        <taxon>Bacteria</taxon>
        <taxon>Bacillati</taxon>
        <taxon>Actinomycetota</taxon>
        <taxon>Actinomycetes</taxon>
        <taxon>Propionibacteriales</taxon>
        <taxon>Propionibacteriaceae</taxon>
        <taxon>Cutibacterium</taxon>
    </lineage>
</organism>
<dbReference type="NCBIfam" id="NF003715">
    <property type="entry name" value="PRK05326.1-2"/>
    <property type="match status" value="1"/>
</dbReference>
<feature type="transmembrane region" description="Helical" evidence="9">
    <location>
        <begin position="221"/>
        <end position="254"/>
    </location>
</feature>
<feature type="transmembrane region" description="Helical" evidence="9">
    <location>
        <begin position="34"/>
        <end position="51"/>
    </location>
</feature>
<dbReference type="PROSITE" id="PS51202">
    <property type="entry name" value="RCK_C"/>
    <property type="match status" value="1"/>
</dbReference>
<dbReference type="Pfam" id="PF02080">
    <property type="entry name" value="TrkA_C"/>
    <property type="match status" value="1"/>
</dbReference>
<feature type="transmembrane region" description="Helical" evidence="9">
    <location>
        <begin position="88"/>
        <end position="110"/>
    </location>
</feature>
<evidence type="ECO:0000256" key="2">
    <source>
        <dbReference type="ARBA" id="ARBA00022448"/>
    </source>
</evidence>
<dbReference type="PANTHER" id="PTHR32507:SF7">
    <property type="entry name" value="K(+)_H(+) ANTIPORTER NHAP2"/>
    <property type="match status" value="1"/>
</dbReference>
<protein>
    <submittedName>
        <fullName evidence="11">Na+/H+ antiporter</fullName>
    </submittedName>
</protein>
<evidence type="ECO:0000256" key="5">
    <source>
        <dbReference type="ARBA" id="ARBA00022692"/>
    </source>
</evidence>
<feature type="transmembrane region" description="Helical" evidence="9">
    <location>
        <begin position="187"/>
        <end position="209"/>
    </location>
</feature>
<keyword evidence="8 9" id="KW-0472">Membrane</keyword>
<evidence type="ECO:0000256" key="3">
    <source>
        <dbReference type="ARBA" id="ARBA00022449"/>
    </source>
</evidence>
<dbReference type="EMBL" id="AE017283">
    <property type="protein sequence ID" value="AAT83885.1"/>
    <property type="molecule type" value="Genomic_DNA"/>
</dbReference>
<dbReference type="Gene3D" id="3.30.70.1450">
    <property type="entry name" value="Regulator of K+ conductance, C-terminal domain"/>
    <property type="match status" value="1"/>
</dbReference>
<dbReference type="InterPro" id="IPR006153">
    <property type="entry name" value="Cation/H_exchanger_TM"/>
</dbReference>
<dbReference type="HOGENOM" id="CLU_005912_9_1_11"/>
<dbReference type="GO" id="GO:0015297">
    <property type="term" value="F:antiporter activity"/>
    <property type="evidence" value="ECO:0007669"/>
    <property type="project" value="UniProtKB-KW"/>
</dbReference>
<dbReference type="NCBIfam" id="NF003716">
    <property type="entry name" value="PRK05326.1-3"/>
    <property type="match status" value="1"/>
</dbReference>
<dbReference type="InterPro" id="IPR006037">
    <property type="entry name" value="RCK_C"/>
</dbReference>
<evidence type="ECO:0000313" key="11">
    <source>
        <dbReference type="EMBL" id="AAT83885.1"/>
    </source>
</evidence>
<dbReference type="InterPro" id="IPR036721">
    <property type="entry name" value="RCK_C_sf"/>
</dbReference>
<dbReference type="Gene3D" id="1.20.1530.20">
    <property type="match status" value="1"/>
</dbReference>
<evidence type="ECO:0000259" key="10">
    <source>
        <dbReference type="PROSITE" id="PS51202"/>
    </source>
</evidence>
<keyword evidence="2" id="KW-0813">Transport</keyword>
<proteinExistence type="predicted"/>
<dbReference type="KEGG" id="pac:PPA2179"/>
<keyword evidence="4" id="KW-1003">Cell membrane</keyword>